<sequence>MSYNVIICDDDNIQVSIINEYLKKFSKDSNLFNTLSFNSAEELLEEMSKNNSVLKINEIDIFLLDIEMSGLNGMELGYKIREINKGAIIIYITGFKDYALNAFEIRSFNYIMKPISYEKFYNVISEAIELLSLKIEKSKELIIDNKDKVYRIKYDDIYYFEKYLRKVKVVTKQETIEYYASLKELKNVLDMDYFVQCHQSFIINKSKLTSYKSQSVYIADLDIDIPVSKASVKEVRQCLANNLFG</sequence>
<proteinExistence type="predicted"/>
<accession>A0ABR8YNP9</accession>
<evidence type="ECO:0000259" key="4">
    <source>
        <dbReference type="PROSITE" id="PS50110"/>
    </source>
</evidence>
<dbReference type="Proteomes" id="UP000627166">
    <property type="component" value="Unassembled WGS sequence"/>
</dbReference>
<evidence type="ECO:0000256" key="1">
    <source>
        <dbReference type="ARBA" id="ARBA00018672"/>
    </source>
</evidence>
<keyword evidence="7" id="KW-1185">Reference proteome</keyword>
<evidence type="ECO:0000313" key="6">
    <source>
        <dbReference type="EMBL" id="MBD8045870.1"/>
    </source>
</evidence>
<dbReference type="InterPro" id="IPR007492">
    <property type="entry name" value="LytTR_DNA-bd_dom"/>
</dbReference>
<dbReference type="SMART" id="SM00448">
    <property type="entry name" value="REC"/>
    <property type="match status" value="1"/>
</dbReference>
<feature type="domain" description="Response regulatory" evidence="4">
    <location>
        <begin position="4"/>
        <end position="128"/>
    </location>
</feature>
<reference evidence="6 7" key="1">
    <citation type="submission" date="2020-08" db="EMBL/GenBank/DDBJ databases">
        <title>A Genomic Blueprint of the Chicken Gut Microbiome.</title>
        <authorList>
            <person name="Gilroy R."/>
            <person name="Ravi A."/>
            <person name="Getino M."/>
            <person name="Pursley I."/>
            <person name="Horton D.L."/>
            <person name="Alikhan N.-F."/>
            <person name="Baker D."/>
            <person name="Gharbi K."/>
            <person name="Hall N."/>
            <person name="Watson M."/>
            <person name="Adriaenssens E.M."/>
            <person name="Foster-Nyarko E."/>
            <person name="Jarju S."/>
            <person name="Secka A."/>
            <person name="Antonio M."/>
            <person name="Oren A."/>
            <person name="Chaudhuri R."/>
            <person name="La Ragione R.M."/>
            <person name="Hildebrand F."/>
            <person name="Pallen M.J."/>
        </authorList>
    </citation>
    <scope>NUCLEOTIDE SEQUENCE [LARGE SCALE GENOMIC DNA]</scope>
    <source>
        <strain evidence="6 7">N37</strain>
    </source>
</reference>
<dbReference type="Pfam" id="PF04397">
    <property type="entry name" value="LytTR"/>
    <property type="match status" value="1"/>
</dbReference>
<comment type="function">
    <text evidence="2">May play the central regulatory role in sporulation. It may be an element of the effector pathway responsible for the activation of sporulation genes in response to nutritional stress. Spo0A may act in concert with spo0H (a sigma factor) to control the expression of some genes that are critical to the sporulation process.</text>
</comment>
<gene>
    <name evidence="6" type="ORF">H9637_02240</name>
</gene>
<dbReference type="InterPro" id="IPR011006">
    <property type="entry name" value="CheY-like_superfamily"/>
</dbReference>
<dbReference type="PROSITE" id="PS50110">
    <property type="entry name" value="RESPONSE_REGULATORY"/>
    <property type="match status" value="1"/>
</dbReference>
<evidence type="ECO:0000256" key="2">
    <source>
        <dbReference type="ARBA" id="ARBA00024867"/>
    </source>
</evidence>
<name>A0ABR8YNP9_9CLOT</name>
<keyword evidence="3" id="KW-0597">Phosphoprotein</keyword>
<dbReference type="PANTHER" id="PTHR37299">
    <property type="entry name" value="TRANSCRIPTIONAL REGULATOR-RELATED"/>
    <property type="match status" value="1"/>
</dbReference>
<dbReference type="PROSITE" id="PS50930">
    <property type="entry name" value="HTH_LYTTR"/>
    <property type="match status" value="1"/>
</dbReference>
<feature type="modified residue" description="4-aspartylphosphate" evidence="3">
    <location>
        <position position="65"/>
    </location>
</feature>
<dbReference type="SUPFAM" id="SSF52172">
    <property type="entry name" value="CheY-like"/>
    <property type="match status" value="1"/>
</dbReference>
<dbReference type="SMART" id="SM00850">
    <property type="entry name" value="LytTR"/>
    <property type="match status" value="1"/>
</dbReference>
<dbReference type="InterPro" id="IPR046947">
    <property type="entry name" value="LytR-like"/>
</dbReference>
<evidence type="ECO:0000259" key="5">
    <source>
        <dbReference type="PROSITE" id="PS50930"/>
    </source>
</evidence>
<protein>
    <recommendedName>
        <fullName evidence="1">Stage 0 sporulation protein A homolog</fullName>
    </recommendedName>
</protein>
<dbReference type="PANTHER" id="PTHR37299:SF1">
    <property type="entry name" value="STAGE 0 SPORULATION PROTEIN A HOMOLOG"/>
    <property type="match status" value="1"/>
</dbReference>
<organism evidence="6 7">
    <name type="scientific">Clostridium faecium</name>
    <dbReference type="NCBI Taxonomy" id="2762223"/>
    <lineage>
        <taxon>Bacteria</taxon>
        <taxon>Bacillati</taxon>
        <taxon>Bacillota</taxon>
        <taxon>Clostridia</taxon>
        <taxon>Eubacteriales</taxon>
        <taxon>Clostridiaceae</taxon>
        <taxon>Clostridium</taxon>
    </lineage>
</organism>
<evidence type="ECO:0000313" key="7">
    <source>
        <dbReference type="Proteomes" id="UP000627166"/>
    </source>
</evidence>
<comment type="caution">
    <text evidence="6">The sequence shown here is derived from an EMBL/GenBank/DDBJ whole genome shotgun (WGS) entry which is preliminary data.</text>
</comment>
<dbReference type="RefSeq" id="WP_191738846.1">
    <property type="nucleotide sequence ID" value="NZ_JACSQB010000019.1"/>
</dbReference>
<dbReference type="Gene3D" id="2.40.50.1020">
    <property type="entry name" value="LytTr DNA-binding domain"/>
    <property type="match status" value="1"/>
</dbReference>
<evidence type="ECO:0000256" key="3">
    <source>
        <dbReference type="PROSITE-ProRule" id="PRU00169"/>
    </source>
</evidence>
<feature type="domain" description="HTH LytTR-type" evidence="5">
    <location>
        <begin position="141"/>
        <end position="241"/>
    </location>
</feature>
<dbReference type="Pfam" id="PF00072">
    <property type="entry name" value="Response_reg"/>
    <property type="match status" value="1"/>
</dbReference>
<dbReference type="InterPro" id="IPR001789">
    <property type="entry name" value="Sig_transdc_resp-reg_receiver"/>
</dbReference>
<dbReference type="Gene3D" id="3.40.50.2300">
    <property type="match status" value="1"/>
</dbReference>
<dbReference type="EMBL" id="JACSQB010000019">
    <property type="protein sequence ID" value="MBD8045870.1"/>
    <property type="molecule type" value="Genomic_DNA"/>
</dbReference>